<comment type="subcellular location">
    <subcellularLocation>
        <location evidence="1 6 7">Nucleus</location>
    </subcellularLocation>
</comment>
<dbReference type="SUPFAM" id="SSF46689">
    <property type="entry name" value="Homeodomain-like"/>
    <property type="match status" value="1"/>
</dbReference>
<evidence type="ECO:0000256" key="5">
    <source>
        <dbReference type="ARBA" id="ARBA00023242"/>
    </source>
</evidence>
<dbReference type="PROSITE" id="PS50071">
    <property type="entry name" value="HOMEOBOX_2"/>
    <property type="match status" value="1"/>
</dbReference>
<dbReference type="GO" id="GO:0005634">
    <property type="term" value="C:nucleus"/>
    <property type="evidence" value="ECO:0007669"/>
    <property type="project" value="UniProtKB-SubCell"/>
</dbReference>
<dbReference type="Proteomes" id="UP001353858">
    <property type="component" value="Unassembled WGS sequence"/>
</dbReference>
<dbReference type="PROSITE" id="PS00027">
    <property type="entry name" value="HOMEOBOX_1"/>
    <property type="match status" value="1"/>
</dbReference>
<dbReference type="InterPro" id="IPR020479">
    <property type="entry name" value="HD_metazoa"/>
</dbReference>
<feature type="compositionally biased region" description="Polar residues" evidence="8">
    <location>
        <begin position="248"/>
        <end position="261"/>
    </location>
</feature>
<dbReference type="InterPro" id="IPR001827">
    <property type="entry name" value="Homeobox_Antennapedia_CS"/>
</dbReference>
<proteinExistence type="predicted"/>
<evidence type="ECO:0000256" key="3">
    <source>
        <dbReference type="ARBA" id="ARBA00023125"/>
    </source>
</evidence>
<comment type="caution">
    <text evidence="10">The sequence shown here is derived from an EMBL/GenBank/DDBJ whole genome shotgun (WGS) entry which is preliminary data.</text>
</comment>
<dbReference type="GO" id="GO:0000981">
    <property type="term" value="F:DNA-binding transcription factor activity, RNA polymerase II-specific"/>
    <property type="evidence" value="ECO:0007669"/>
    <property type="project" value="InterPro"/>
</dbReference>
<keyword evidence="2" id="KW-0217">Developmental protein</keyword>
<feature type="DNA-binding region" description="Homeobox" evidence="6">
    <location>
        <begin position="186"/>
        <end position="245"/>
    </location>
</feature>
<dbReference type="CDD" id="cd00086">
    <property type="entry name" value="homeodomain"/>
    <property type="match status" value="1"/>
</dbReference>
<keyword evidence="5 6" id="KW-0539">Nucleus</keyword>
<dbReference type="EMBL" id="JARPUR010000002">
    <property type="protein sequence ID" value="KAK4882842.1"/>
    <property type="molecule type" value="Genomic_DNA"/>
</dbReference>
<dbReference type="FunFam" id="1.10.10.60:FF:000176">
    <property type="entry name" value="pancreas/duodenum homeobox protein 1"/>
    <property type="match status" value="1"/>
</dbReference>
<reference evidence="11" key="1">
    <citation type="submission" date="2023-01" db="EMBL/GenBank/DDBJ databases">
        <title>Key to firefly adult light organ development and bioluminescence: homeobox transcription factors regulate luciferase expression and transportation to peroxisome.</title>
        <authorList>
            <person name="Fu X."/>
        </authorList>
    </citation>
    <scope>NUCLEOTIDE SEQUENCE [LARGE SCALE GENOMIC DNA]</scope>
</reference>
<feature type="compositionally biased region" description="Basic and acidic residues" evidence="8">
    <location>
        <begin position="1"/>
        <end position="11"/>
    </location>
</feature>
<dbReference type="Pfam" id="PF00046">
    <property type="entry name" value="Homeodomain"/>
    <property type="match status" value="1"/>
</dbReference>
<evidence type="ECO:0000313" key="10">
    <source>
        <dbReference type="EMBL" id="KAK4882842.1"/>
    </source>
</evidence>
<dbReference type="GO" id="GO:0045944">
    <property type="term" value="P:positive regulation of transcription by RNA polymerase II"/>
    <property type="evidence" value="ECO:0007669"/>
    <property type="project" value="UniProtKB-ARBA"/>
</dbReference>
<evidence type="ECO:0000256" key="2">
    <source>
        <dbReference type="ARBA" id="ARBA00022473"/>
    </source>
</evidence>
<evidence type="ECO:0000256" key="8">
    <source>
        <dbReference type="SAM" id="MobiDB-lite"/>
    </source>
</evidence>
<dbReference type="PRINTS" id="PR00024">
    <property type="entry name" value="HOMEOBOX"/>
</dbReference>
<evidence type="ECO:0000256" key="7">
    <source>
        <dbReference type="RuleBase" id="RU000682"/>
    </source>
</evidence>
<dbReference type="PANTHER" id="PTHR45664:SF12">
    <property type="entry name" value="PANCREAS_DUODENUM HOMEOBOX PROTEIN 1"/>
    <property type="match status" value="1"/>
</dbReference>
<keyword evidence="4 6" id="KW-0371">Homeobox</keyword>
<name>A0AAN7SIF5_9COLE</name>
<gene>
    <name evidence="10" type="ORF">RN001_006161</name>
</gene>
<dbReference type="AlphaFoldDB" id="A0AAN7SIF5"/>
<dbReference type="InterPro" id="IPR001356">
    <property type="entry name" value="HD"/>
</dbReference>
<evidence type="ECO:0000313" key="11">
    <source>
        <dbReference type="Proteomes" id="UP001353858"/>
    </source>
</evidence>
<keyword evidence="3 6" id="KW-0238">DNA-binding</keyword>
<evidence type="ECO:0000256" key="6">
    <source>
        <dbReference type="PROSITE-ProRule" id="PRU00108"/>
    </source>
</evidence>
<evidence type="ECO:0000256" key="1">
    <source>
        <dbReference type="ARBA" id="ARBA00004123"/>
    </source>
</evidence>
<feature type="region of interest" description="Disordered" evidence="8">
    <location>
        <begin position="243"/>
        <end position="276"/>
    </location>
</feature>
<sequence>MSSSSERDSPDNNKTGTPNKFWTPLKTYQSNESCRNKRKFDEVSDSLVHHQVFQYDSVTLNGYKAMDRHSNLQDKGSDLSKSPPPYPSYASGQNYQTNFSNMIPAQVNDNGSPVYSDYGQNNSSYDILGNYNLPNWTAAQQELASLPSNLTNNDKQMNSNSDYGSQNNSDFHEHPVALQTGTGSGTKRARTAYTSSQLVELEKEFHYNKYLCRPRRIQMAQALNLTERQIKIWFQNRRMKFKKEQKAKSASPTTLTQSDNASPPALSPCSNNSSGGYVPMSQSQNSTAKLINEQQAIVNKLLSHSPPNPTGVQQQYLPASLSALPTYSRMPIGDADAIENKNTLQYYENLQMQARNIAELNYSVNNAYNMQMNNYNEIYNNSIFANAENEIQSPESYIVPKRENVSPNEVLDYDKINENDRVNYNYTPINVSWIGQQSMRIKHHYRMPTGHLEEGEYVAVKTRPTTPEGSGTGGFWLAAVSAASGATHAGVPLEGCNETGFINSQPSMAEFMTALPHLSGEMTHGTPLSPQHTPPSGPYSMDVSHGLGSPGVNVPEYPWMKEKKTTRKNSQQGKVLFNYIQLNENN</sequence>
<dbReference type="InterPro" id="IPR009057">
    <property type="entry name" value="Homeodomain-like_sf"/>
</dbReference>
<dbReference type="GO" id="GO:0000978">
    <property type="term" value="F:RNA polymerase II cis-regulatory region sequence-specific DNA binding"/>
    <property type="evidence" value="ECO:0007669"/>
    <property type="project" value="TreeGrafter"/>
</dbReference>
<keyword evidence="11" id="KW-1185">Reference proteome</keyword>
<feature type="region of interest" description="Disordered" evidence="8">
    <location>
        <begin position="1"/>
        <end position="24"/>
    </location>
</feature>
<dbReference type="InterPro" id="IPR017970">
    <property type="entry name" value="Homeobox_CS"/>
</dbReference>
<dbReference type="Gene3D" id="1.10.10.60">
    <property type="entry name" value="Homeodomain-like"/>
    <property type="match status" value="1"/>
</dbReference>
<protein>
    <recommendedName>
        <fullName evidence="9">Homeobox domain-containing protein</fullName>
    </recommendedName>
</protein>
<organism evidence="10 11">
    <name type="scientific">Aquatica leii</name>
    <dbReference type="NCBI Taxonomy" id="1421715"/>
    <lineage>
        <taxon>Eukaryota</taxon>
        <taxon>Metazoa</taxon>
        <taxon>Ecdysozoa</taxon>
        <taxon>Arthropoda</taxon>
        <taxon>Hexapoda</taxon>
        <taxon>Insecta</taxon>
        <taxon>Pterygota</taxon>
        <taxon>Neoptera</taxon>
        <taxon>Endopterygota</taxon>
        <taxon>Coleoptera</taxon>
        <taxon>Polyphaga</taxon>
        <taxon>Elateriformia</taxon>
        <taxon>Elateroidea</taxon>
        <taxon>Lampyridae</taxon>
        <taxon>Luciolinae</taxon>
        <taxon>Aquatica</taxon>
    </lineage>
</organism>
<feature type="compositionally biased region" description="Polar residues" evidence="8">
    <location>
        <begin position="12"/>
        <end position="24"/>
    </location>
</feature>
<accession>A0AAN7SIF5</accession>
<dbReference type="GO" id="GO:0048513">
    <property type="term" value="P:animal organ development"/>
    <property type="evidence" value="ECO:0007669"/>
    <property type="project" value="UniProtKB-ARBA"/>
</dbReference>
<evidence type="ECO:0000259" key="9">
    <source>
        <dbReference type="PROSITE" id="PS50071"/>
    </source>
</evidence>
<dbReference type="PROSITE" id="PS00032">
    <property type="entry name" value="ANTENNAPEDIA"/>
    <property type="match status" value="1"/>
</dbReference>
<evidence type="ECO:0000256" key="4">
    <source>
        <dbReference type="ARBA" id="ARBA00023155"/>
    </source>
</evidence>
<dbReference type="PANTHER" id="PTHR45664">
    <property type="entry name" value="PROTEIN ZERKNUELLT 1-RELATED"/>
    <property type="match status" value="1"/>
</dbReference>
<feature type="domain" description="Homeobox" evidence="9">
    <location>
        <begin position="184"/>
        <end position="244"/>
    </location>
</feature>
<dbReference type="SMART" id="SM00389">
    <property type="entry name" value="HOX"/>
    <property type="match status" value="1"/>
</dbReference>